<gene>
    <name evidence="11" type="ORF">SM757_13365</name>
</gene>
<dbReference type="PROSITE" id="PS50109">
    <property type="entry name" value="HIS_KIN"/>
    <property type="match status" value="1"/>
</dbReference>
<dbReference type="Gene3D" id="3.30.450.20">
    <property type="entry name" value="PAS domain"/>
    <property type="match status" value="2"/>
</dbReference>
<keyword evidence="3 5" id="KW-0597">Phosphoprotein</keyword>
<dbReference type="EMBL" id="JAXOJX010000019">
    <property type="protein sequence ID" value="MDZ5457562.1"/>
    <property type="molecule type" value="Genomic_DNA"/>
</dbReference>
<comment type="catalytic activity">
    <reaction evidence="1">
        <text>ATP + protein L-histidine = ADP + protein N-phospho-L-histidine.</text>
        <dbReference type="EC" id="2.7.13.3"/>
    </reaction>
</comment>
<name>A0ABU5IEM1_9BURK</name>
<evidence type="ECO:0000256" key="1">
    <source>
        <dbReference type="ARBA" id="ARBA00000085"/>
    </source>
</evidence>
<dbReference type="SUPFAM" id="SSF47384">
    <property type="entry name" value="Homodimeric domain of signal transducing histidine kinase"/>
    <property type="match status" value="1"/>
</dbReference>
<evidence type="ECO:0000259" key="8">
    <source>
        <dbReference type="PROSITE" id="PS50110"/>
    </source>
</evidence>
<dbReference type="Gene3D" id="3.30.565.10">
    <property type="entry name" value="Histidine kinase-like ATPase, C-terminal domain"/>
    <property type="match status" value="1"/>
</dbReference>
<evidence type="ECO:0000259" key="9">
    <source>
        <dbReference type="PROSITE" id="PS50112"/>
    </source>
</evidence>
<dbReference type="InterPro" id="IPR036890">
    <property type="entry name" value="HATPase_C_sf"/>
</dbReference>
<dbReference type="PROSITE" id="PS50110">
    <property type="entry name" value="RESPONSE_REGULATORY"/>
    <property type="match status" value="1"/>
</dbReference>
<evidence type="ECO:0000313" key="11">
    <source>
        <dbReference type="EMBL" id="MDZ5457562.1"/>
    </source>
</evidence>
<dbReference type="PANTHER" id="PTHR45339">
    <property type="entry name" value="HYBRID SIGNAL TRANSDUCTION HISTIDINE KINASE J"/>
    <property type="match status" value="1"/>
</dbReference>
<dbReference type="InterPro" id="IPR001789">
    <property type="entry name" value="Sig_transdc_resp-reg_receiver"/>
</dbReference>
<dbReference type="InterPro" id="IPR036097">
    <property type="entry name" value="HisK_dim/P_sf"/>
</dbReference>
<comment type="caution">
    <text evidence="11">The sequence shown here is derived from an EMBL/GenBank/DDBJ whole genome shotgun (WGS) entry which is preliminary data.</text>
</comment>
<dbReference type="InterPro" id="IPR000014">
    <property type="entry name" value="PAS"/>
</dbReference>
<evidence type="ECO:0000313" key="12">
    <source>
        <dbReference type="Proteomes" id="UP001293718"/>
    </source>
</evidence>
<feature type="modified residue" description="4-aspartylphosphate" evidence="5">
    <location>
        <position position="967"/>
    </location>
</feature>
<feature type="domain" description="Histidine kinase" evidence="7">
    <location>
        <begin position="671"/>
        <end position="891"/>
    </location>
</feature>
<dbReference type="PANTHER" id="PTHR45339:SF1">
    <property type="entry name" value="HYBRID SIGNAL TRANSDUCTION HISTIDINE KINASE J"/>
    <property type="match status" value="1"/>
</dbReference>
<dbReference type="Pfam" id="PF13188">
    <property type="entry name" value="PAS_8"/>
    <property type="match status" value="1"/>
</dbReference>
<reference evidence="11 12" key="1">
    <citation type="submission" date="2023-11" db="EMBL/GenBank/DDBJ databases">
        <title>Draft genome of Azohydromonas lata strain H1 (DSM1123), a polyhydroxyalkanoate producer.</title>
        <authorList>
            <person name="Traversa D."/>
            <person name="D'Addabbo P."/>
            <person name="Pazzani C."/>
            <person name="Manzari C."/>
            <person name="Chiara M."/>
            <person name="Scrascia M."/>
        </authorList>
    </citation>
    <scope>NUCLEOTIDE SEQUENCE [LARGE SCALE GENOMIC DNA]</scope>
    <source>
        <strain evidence="11 12">H1</strain>
    </source>
</reference>
<protein>
    <recommendedName>
        <fullName evidence="2">histidine kinase</fullName>
        <ecNumber evidence="2">2.7.13.3</ecNumber>
    </recommendedName>
</protein>
<dbReference type="PROSITE" id="PS50113">
    <property type="entry name" value="PAC"/>
    <property type="match status" value="1"/>
</dbReference>
<dbReference type="InterPro" id="IPR035965">
    <property type="entry name" value="PAS-like_dom_sf"/>
</dbReference>
<evidence type="ECO:0000259" key="10">
    <source>
        <dbReference type="PROSITE" id="PS50113"/>
    </source>
</evidence>
<accession>A0ABU5IEM1</accession>
<keyword evidence="6" id="KW-1133">Transmembrane helix</keyword>
<dbReference type="RefSeq" id="WP_322465848.1">
    <property type="nucleotide sequence ID" value="NZ_JAXOJX010000019.1"/>
</dbReference>
<dbReference type="SUPFAM" id="SSF55785">
    <property type="entry name" value="PYP-like sensor domain (PAS domain)"/>
    <property type="match status" value="2"/>
</dbReference>
<dbReference type="InterPro" id="IPR001610">
    <property type="entry name" value="PAC"/>
</dbReference>
<dbReference type="SMART" id="SM00448">
    <property type="entry name" value="REC"/>
    <property type="match status" value="1"/>
</dbReference>
<evidence type="ECO:0000256" key="5">
    <source>
        <dbReference type="PROSITE-ProRule" id="PRU00169"/>
    </source>
</evidence>
<dbReference type="InterPro" id="IPR003594">
    <property type="entry name" value="HATPase_dom"/>
</dbReference>
<evidence type="ECO:0000256" key="4">
    <source>
        <dbReference type="ARBA" id="ARBA00023012"/>
    </source>
</evidence>
<keyword evidence="4" id="KW-0902">Two-component regulatory system</keyword>
<dbReference type="CDD" id="cd17546">
    <property type="entry name" value="REC_hyHK_CKI1_RcsC-like"/>
    <property type="match status" value="1"/>
</dbReference>
<dbReference type="CDD" id="cd00130">
    <property type="entry name" value="PAS"/>
    <property type="match status" value="1"/>
</dbReference>
<keyword evidence="6" id="KW-0472">Membrane</keyword>
<feature type="domain" description="Response regulatory" evidence="8">
    <location>
        <begin position="918"/>
        <end position="1034"/>
    </location>
</feature>
<dbReference type="InterPro" id="IPR003661">
    <property type="entry name" value="HisK_dim/P_dom"/>
</dbReference>
<dbReference type="Pfam" id="PF00072">
    <property type="entry name" value="Response_reg"/>
    <property type="match status" value="1"/>
</dbReference>
<keyword evidence="12" id="KW-1185">Reference proteome</keyword>
<dbReference type="NCBIfam" id="TIGR00229">
    <property type="entry name" value="sensory_box"/>
    <property type="match status" value="2"/>
</dbReference>
<dbReference type="Gene3D" id="1.10.287.130">
    <property type="match status" value="1"/>
</dbReference>
<keyword evidence="6" id="KW-0812">Transmembrane</keyword>
<feature type="transmembrane region" description="Helical" evidence="6">
    <location>
        <begin position="16"/>
        <end position="39"/>
    </location>
</feature>
<dbReference type="CDD" id="cd00082">
    <property type="entry name" value="HisKA"/>
    <property type="match status" value="1"/>
</dbReference>
<evidence type="ECO:0000256" key="3">
    <source>
        <dbReference type="ARBA" id="ARBA00022553"/>
    </source>
</evidence>
<organism evidence="11 12">
    <name type="scientific">Azohydromonas lata</name>
    <dbReference type="NCBI Taxonomy" id="45677"/>
    <lineage>
        <taxon>Bacteria</taxon>
        <taxon>Pseudomonadati</taxon>
        <taxon>Pseudomonadota</taxon>
        <taxon>Betaproteobacteria</taxon>
        <taxon>Burkholderiales</taxon>
        <taxon>Sphaerotilaceae</taxon>
        <taxon>Azohydromonas</taxon>
    </lineage>
</organism>
<dbReference type="InterPro" id="IPR000700">
    <property type="entry name" value="PAS-assoc_C"/>
</dbReference>
<dbReference type="Pfam" id="PF00512">
    <property type="entry name" value="HisKA"/>
    <property type="match status" value="1"/>
</dbReference>
<feature type="transmembrane region" description="Helical" evidence="6">
    <location>
        <begin position="59"/>
        <end position="79"/>
    </location>
</feature>
<feature type="domain" description="PAS" evidence="9">
    <location>
        <begin position="383"/>
        <end position="453"/>
    </location>
</feature>
<dbReference type="PRINTS" id="PR00344">
    <property type="entry name" value="BCTRLSENSOR"/>
</dbReference>
<evidence type="ECO:0000259" key="7">
    <source>
        <dbReference type="PROSITE" id="PS50109"/>
    </source>
</evidence>
<dbReference type="CDD" id="cd16922">
    <property type="entry name" value="HATPase_EvgS-ArcB-TorS-like"/>
    <property type="match status" value="1"/>
</dbReference>
<dbReference type="SMART" id="SM00091">
    <property type="entry name" value="PAS"/>
    <property type="match status" value="2"/>
</dbReference>
<dbReference type="SUPFAM" id="SSF52172">
    <property type="entry name" value="CheY-like"/>
    <property type="match status" value="1"/>
</dbReference>
<dbReference type="InterPro" id="IPR011006">
    <property type="entry name" value="CheY-like_superfamily"/>
</dbReference>
<dbReference type="SUPFAM" id="SSF55874">
    <property type="entry name" value="ATPase domain of HSP90 chaperone/DNA topoisomerase II/histidine kinase"/>
    <property type="match status" value="1"/>
</dbReference>
<dbReference type="SMART" id="SM00387">
    <property type="entry name" value="HATPase_c"/>
    <property type="match status" value="1"/>
</dbReference>
<dbReference type="Pfam" id="PF08448">
    <property type="entry name" value="PAS_4"/>
    <property type="match status" value="1"/>
</dbReference>
<dbReference type="EC" id="2.7.13.3" evidence="2"/>
<feature type="domain" description="PAC" evidence="10">
    <location>
        <begin position="456"/>
        <end position="507"/>
    </location>
</feature>
<dbReference type="InterPro" id="IPR005467">
    <property type="entry name" value="His_kinase_dom"/>
</dbReference>
<evidence type="ECO:0000256" key="2">
    <source>
        <dbReference type="ARBA" id="ARBA00012438"/>
    </source>
</evidence>
<dbReference type="InterPro" id="IPR013656">
    <property type="entry name" value="PAS_4"/>
</dbReference>
<dbReference type="SMART" id="SM00086">
    <property type="entry name" value="PAC"/>
    <property type="match status" value="2"/>
</dbReference>
<dbReference type="Pfam" id="PF02518">
    <property type="entry name" value="HATPase_c"/>
    <property type="match status" value="1"/>
</dbReference>
<dbReference type="InterPro" id="IPR004358">
    <property type="entry name" value="Sig_transdc_His_kin-like_C"/>
</dbReference>
<evidence type="ECO:0000256" key="6">
    <source>
        <dbReference type="SAM" id="Phobius"/>
    </source>
</evidence>
<proteinExistence type="predicted"/>
<dbReference type="Gene3D" id="3.40.50.2300">
    <property type="match status" value="1"/>
</dbReference>
<feature type="transmembrane region" description="Helical" evidence="6">
    <location>
        <begin position="341"/>
        <end position="361"/>
    </location>
</feature>
<dbReference type="Proteomes" id="UP001293718">
    <property type="component" value="Unassembled WGS sequence"/>
</dbReference>
<dbReference type="PROSITE" id="PS50112">
    <property type="entry name" value="PAS"/>
    <property type="match status" value="1"/>
</dbReference>
<sequence>MSDKITTWFFHGPDTIALAGTAKGWLFVVVTSYLLYWLLRRARQEALPLGQLFVYPWRAWMVASLCVLAAVFAAGYRMWGDERAAEVLRLNEVAEFKARMLTDRVVQSRRAARYIQTSRHLLALFNCWQAGDAGCGDLLTQQLEGLAGHAGAGRVRIYDSRGHGLGGSPGSEAHMPRELQSALDAAAQDLDIHQAGPYVDRAEHHVLDLVVPLLDGGRARAFILLHPCSDDDVDQLLQGWPVRTDTGEVWLLRRMDGDAELLNQPPSSRAVGPVQAVLNDEDALAVAALALQPPQQRQVIGLGLRGERLLGATRAIPGTDWVLAAVIADAEVRGKALRQMLWLGLVGVLAIFSAAVAVLLLRQRETLAQARGESLANVRRLKELQLLAAMADATDEAMCIKDAEGRYVLFNQAAGRLMGLEPAAALDRTDTEIFPPHTAGQIHSITEQALAQRQLSSSEQSLQTPRGPRLLQVTAAPLLDAEGRFIGSFCLARDVTEHRSLEAALRNSERRHRQLFEGSKDAHLVIEPGEGVIQDANPAALRLFRADDLKPKTVLDISAPLQPNGRASRDLVAGNEHAVLAEGSLDMEWVHQRLDGSPFTAQVLLTRLDCDAHSLILATVRDISDRKRLDVELERYRKRLECLVSERTSQLRDALQSAEAASQAKSVFLANMSHEIRTPLNAILGMTELLRRAALPSEHAARLERIDMAGRHLLATLNDVLDLSKIEAGKLELQSSDFELRAVLDNVCSMIEPIARDKALSVQVDAAGVPTWLHGDLVRLQQALLNYASNAVKFTARGGVWLSAQVMQDAGTELLLRFEVRDSGIGIAADKQSRLFRTFEQLDASITRRHGGSGLGLAITRSLVQMMGGEVGVHSVPGQGSSFWFTARLSRGAGSPPAAALPRADAAAALRERCAGMRVLLAEDNPVNREVALAMLAGAGLSVDTAEDGLQAVEKAQGTAYALVLMDMQMPFMDGMEATRRIRALPGWATRPILALTANAYDEDRKACLEAGMNDFIFKPVDAGALYATLLHWLDGAHA</sequence>
<dbReference type="SMART" id="SM00388">
    <property type="entry name" value="HisKA"/>
    <property type="match status" value="1"/>
</dbReference>